<reference evidence="1" key="1">
    <citation type="journal article" date="2022" name="Int. J. Mol. Sci.">
        <title>Draft Genome of Tanacetum Coccineum: Genomic Comparison of Closely Related Tanacetum-Family Plants.</title>
        <authorList>
            <person name="Yamashiro T."/>
            <person name="Shiraishi A."/>
            <person name="Nakayama K."/>
            <person name="Satake H."/>
        </authorList>
    </citation>
    <scope>NUCLEOTIDE SEQUENCE</scope>
</reference>
<keyword evidence="2" id="KW-1185">Reference proteome</keyword>
<name>A0ABQ5DB74_9ASTR</name>
<evidence type="ECO:0000313" key="2">
    <source>
        <dbReference type="Proteomes" id="UP001151760"/>
    </source>
</evidence>
<proteinExistence type="predicted"/>
<accession>A0ABQ5DB74</accession>
<protein>
    <submittedName>
        <fullName evidence="1">Uncharacterized protein</fullName>
    </submittedName>
</protein>
<dbReference type="Proteomes" id="UP001151760">
    <property type="component" value="Unassembled WGS sequence"/>
</dbReference>
<organism evidence="1 2">
    <name type="scientific">Tanacetum coccineum</name>
    <dbReference type="NCBI Taxonomy" id="301880"/>
    <lineage>
        <taxon>Eukaryota</taxon>
        <taxon>Viridiplantae</taxon>
        <taxon>Streptophyta</taxon>
        <taxon>Embryophyta</taxon>
        <taxon>Tracheophyta</taxon>
        <taxon>Spermatophyta</taxon>
        <taxon>Magnoliopsida</taxon>
        <taxon>eudicotyledons</taxon>
        <taxon>Gunneridae</taxon>
        <taxon>Pentapetalae</taxon>
        <taxon>asterids</taxon>
        <taxon>campanulids</taxon>
        <taxon>Asterales</taxon>
        <taxon>Asteraceae</taxon>
        <taxon>Asteroideae</taxon>
        <taxon>Anthemideae</taxon>
        <taxon>Anthemidinae</taxon>
        <taxon>Tanacetum</taxon>
    </lineage>
</organism>
<reference evidence="1" key="2">
    <citation type="submission" date="2022-01" db="EMBL/GenBank/DDBJ databases">
        <authorList>
            <person name="Yamashiro T."/>
            <person name="Shiraishi A."/>
            <person name="Satake H."/>
            <person name="Nakayama K."/>
        </authorList>
    </citation>
    <scope>NUCLEOTIDE SEQUENCE</scope>
</reference>
<evidence type="ECO:0000313" key="1">
    <source>
        <dbReference type="EMBL" id="GJT36112.1"/>
    </source>
</evidence>
<comment type="caution">
    <text evidence="1">The sequence shown here is derived from an EMBL/GenBank/DDBJ whole genome shotgun (WGS) entry which is preliminary data.</text>
</comment>
<gene>
    <name evidence="1" type="ORF">Tco_0926531</name>
</gene>
<dbReference type="EMBL" id="BQNB010015108">
    <property type="protein sequence ID" value="GJT36112.1"/>
    <property type="molecule type" value="Genomic_DNA"/>
</dbReference>
<sequence>MKQKDADKEEEKMDEILFMRKFRGRKSTEKASDTADFWDTQQDWKLISWKLHSSSGVHTIMTSTGLVFHMLWKAKYPAKESTSQMLDLEALETERKLYGFGADSSL</sequence>